<proteinExistence type="predicted"/>
<evidence type="ECO:0000256" key="1">
    <source>
        <dbReference type="SAM" id="Coils"/>
    </source>
</evidence>
<accession>A0ABV6R877</accession>
<evidence type="ECO:0000256" key="2">
    <source>
        <dbReference type="SAM" id="MobiDB-lite"/>
    </source>
</evidence>
<name>A0ABV6R877_9MICO</name>
<sequence length="414" mass="46165">MNWLDEYSEHPLWQAVDDARGPSGRPPDTLGGDYPDLTKALIESLKEYQDYPHPAITPRLLDDTLSAVNAVLTPGPIHRRTTPSGNKAPADTSDPVEQLASTVRQWAIAKRRDAHRSPREAFRLEKIASRSLERVDKFVSQQESRLDSRDLKSLEILEDARARANQITLESQALAEREISKAAARLAKIEDLANTAAVTIEQQKTRLDEALNSHQESFNRSQELRNNSWTATLERSESEIREHIARMGENEKRSLMVLSAIGVNSTATDYGNHANQQAKIANSWRFGALLAYCLAACLFVVPTVALYLKPESGIDWWQLVIQRIGAPGGVAAVGYFLSRESGQHRAQERLSRQIQLTLTAIEPFIATLPGKQKEQIRVETARKIFALSDKIIFKGASKRSPSLHPHSQAAENVT</sequence>
<keyword evidence="1" id="KW-0175">Coiled coil</keyword>
<evidence type="ECO:0000313" key="4">
    <source>
        <dbReference type="EMBL" id="MFC0673166.1"/>
    </source>
</evidence>
<organism evidence="4 5">
    <name type="scientific">Brachybacterium hainanense</name>
    <dbReference type="NCBI Taxonomy" id="1541174"/>
    <lineage>
        <taxon>Bacteria</taxon>
        <taxon>Bacillati</taxon>
        <taxon>Actinomycetota</taxon>
        <taxon>Actinomycetes</taxon>
        <taxon>Micrococcales</taxon>
        <taxon>Dermabacteraceae</taxon>
        <taxon>Brachybacterium</taxon>
    </lineage>
</organism>
<comment type="caution">
    <text evidence="4">The sequence shown here is derived from an EMBL/GenBank/DDBJ whole genome shotgun (WGS) entry which is preliminary data.</text>
</comment>
<evidence type="ECO:0000313" key="5">
    <source>
        <dbReference type="Proteomes" id="UP001589793"/>
    </source>
</evidence>
<feature type="region of interest" description="Disordered" evidence="2">
    <location>
        <begin position="74"/>
        <end position="95"/>
    </location>
</feature>
<dbReference type="RefSeq" id="WP_376978510.1">
    <property type="nucleotide sequence ID" value="NZ_JBHLSV010000004.1"/>
</dbReference>
<keyword evidence="5" id="KW-1185">Reference proteome</keyword>
<dbReference type="EMBL" id="JBHLSV010000004">
    <property type="protein sequence ID" value="MFC0673166.1"/>
    <property type="molecule type" value="Genomic_DNA"/>
</dbReference>
<reference evidence="4 5" key="1">
    <citation type="submission" date="2024-09" db="EMBL/GenBank/DDBJ databases">
        <authorList>
            <person name="Sun Q."/>
            <person name="Mori K."/>
        </authorList>
    </citation>
    <scope>NUCLEOTIDE SEQUENCE [LARGE SCALE GENOMIC DNA]</scope>
    <source>
        <strain evidence="4 5">CICC 10874</strain>
    </source>
</reference>
<evidence type="ECO:0000256" key="3">
    <source>
        <dbReference type="SAM" id="Phobius"/>
    </source>
</evidence>
<keyword evidence="3" id="KW-1133">Transmembrane helix</keyword>
<protein>
    <submittedName>
        <fullName evidence="4">Uncharacterized protein</fullName>
    </submittedName>
</protein>
<feature type="transmembrane region" description="Helical" evidence="3">
    <location>
        <begin position="320"/>
        <end position="337"/>
    </location>
</feature>
<gene>
    <name evidence="4" type="ORF">ACFFF6_04265</name>
</gene>
<keyword evidence="3" id="KW-0472">Membrane</keyword>
<feature type="coiled-coil region" evidence="1">
    <location>
        <begin position="157"/>
        <end position="192"/>
    </location>
</feature>
<dbReference type="Proteomes" id="UP001589793">
    <property type="component" value="Unassembled WGS sequence"/>
</dbReference>
<keyword evidence="3" id="KW-0812">Transmembrane</keyword>
<feature type="transmembrane region" description="Helical" evidence="3">
    <location>
        <begin position="286"/>
        <end position="308"/>
    </location>
</feature>